<feature type="domain" description="DUF58" evidence="1">
    <location>
        <begin position="56"/>
        <end position="266"/>
    </location>
</feature>
<proteinExistence type="predicted"/>
<gene>
    <name evidence="2" type="ORF">OU421_08730</name>
</gene>
<evidence type="ECO:0000313" key="3">
    <source>
        <dbReference type="Proteomes" id="UP001163096"/>
    </source>
</evidence>
<dbReference type="InterPro" id="IPR002881">
    <property type="entry name" value="DUF58"/>
</dbReference>
<accession>A0A9X9S2B9</accession>
<dbReference type="Gene3D" id="3.40.50.410">
    <property type="entry name" value="von Willebrand factor, type A domain"/>
    <property type="match status" value="1"/>
</dbReference>
<sequence>MTVPQEERISSLSGYSVEECLNTVRKIRMISGEYAQRNEAGIHKSRFRGRGTDLADIREYAFGDDIRSMDWNVTARYHKPHIRIHNTDRERTLYLVIDRSASSTFGTDVSKELKALEISATILYSVLKEGDAAGVLLFTDRVEKYIPARKGMKHAAAAINTIISHAPVSNQTDLGHAAEYLLGRLKRKSQIVIISDFDSANFEDAIALLSRTHDVQAIRLQDNRESEIPDVGLIEIVDPETGEHMLIDTSDTEFRKQYQLIAEAHERKLTNYFRKNRIPALDVPTSDAYRDVFVKLNTFYRGPA</sequence>
<dbReference type="RefSeq" id="WP_268185711.1">
    <property type="nucleotide sequence ID" value="NZ_CP113361.1"/>
</dbReference>
<dbReference type="KEGG" id="mou:OU421_08730"/>
<evidence type="ECO:0000259" key="1">
    <source>
        <dbReference type="Pfam" id="PF01882"/>
    </source>
</evidence>
<dbReference type="Pfam" id="PF01882">
    <property type="entry name" value="DUF58"/>
    <property type="match status" value="1"/>
</dbReference>
<dbReference type="InterPro" id="IPR036465">
    <property type="entry name" value="vWFA_dom_sf"/>
</dbReference>
<dbReference type="Proteomes" id="UP001163096">
    <property type="component" value="Chromosome"/>
</dbReference>
<evidence type="ECO:0000313" key="2">
    <source>
        <dbReference type="EMBL" id="WAI00512.1"/>
    </source>
</evidence>
<name>A0A9X9S2B9_METOG</name>
<dbReference type="EMBL" id="CP113361">
    <property type="protein sequence ID" value="WAI00512.1"/>
    <property type="molecule type" value="Genomic_DNA"/>
</dbReference>
<dbReference type="SUPFAM" id="SSF53300">
    <property type="entry name" value="vWA-like"/>
    <property type="match status" value="1"/>
</dbReference>
<keyword evidence="3" id="KW-1185">Reference proteome</keyword>
<dbReference type="PANTHER" id="PTHR33608:SF6">
    <property type="entry name" value="BLL2464 PROTEIN"/>
    <property type="match status" value="1"/>
</dbReference>
<dbReference type="GeneID" id="76835182"/>
<dbReference type="AlphaFoldDB" id="A0A9X9S2B9"/>
<dbReference type="PANTHER" id="PTHR33608">
    <property type="entry name" value="BLL2464 PROTEIN"/>
    <property type="match status" value="1"/>
</dbReference>
<reference evidence="2" key="1">
    <citation type="submission" date="2022-11" db="EMBL/GenBank/DDBJ databases">
        <title>Complete genome sequence of Methanogenium organophilum DSM 3596.</title>
        <authorList>
            <person name="Chen S.-C."/>
            <person name="Lai S.-J."/>
            <person name="You Y.-T."/>
        </authorList>
    </citation>
    <scope>NUCLEOTIDE SEQUENCE</scope>
    <source>
        <strain evidence="2">DSM 3596</strain>
    </source>
</reference>
<organism evidence="2 3">
    <name type="scientific">Methanogenium organophilum</name>
    <dbReference type="NCBI Taxonomy" id="2199"/>
    <lineage>
        <taxon>Archaea</taxon>
        <taxon>Methanobacteriati</taxon>
        <taxon>Methanobacteriota</taxon>
        <taxon>Stenosarchaea group</taxon>
        <taxon>Methanomicrobia</taxon>
        <taxon>Methanomicrobiales</taxon>
        <taxon>Methanomicrobiaceae</taxon>
        <taxon>Methanogenium</taxon>
    </lineage>
</organism>
<protein>
    <submittedName>
        <fullName evidence="2">DUF58 domain-containing protein</fullName>
    </submittedName>
</protein>